<dbReference type="SMART" id="SM00184">
    <property type="entry name" value="RING"/>
    <property type="match status" value="1"/>
</dbReference>
<dbReference type="InterPro" id="IPR001841">
    <property type="entry name" value="Znf_RING"/>
</dbReference>
<dbReference type="GO" id="GO:0006511">
    <property type="term" value="P:ubiquitin-dependent protein catabolic process"/>
    <property type="evidence" value="ECO:0000318"/>
    <property type="project" value="GO_Central"/>
</dbReference>
<proteinExistence type="predicted"/>
<organism evidence="4 5">
    <name type="scientific">Spinacia oleracea</name>
    <name type="common">Spinach</name>
    <dbReference type="NCBI Taxonomy" id="3562"/>
    <lineage>
        <taxon>Eukaryota</taxon>
        <taxon>Viridiplantae</taxon>
        <taxon>Streptophyta</taxon>
        <taxon>Embryophyta</taxon>
        <taxon>Tracheophyta</taxon>
        <taxon>Spermatophyta</taxon>
        <taxon>Magnoliopsida</taxon>
        <taxon>eudicotyledons</taxon>
        <taxon>Gunneridae</taxon>
        <taxon>Pentapetalae</taxon>
        <taxon>Caryophyllales</taxon>
        <taxon>Chenopodiaceae</taxon>
        <taxon>Chenopodioideae</taxon>
        <taxon>Anserineae</taxon>
        <taxon>Spinacia</taxon>
    </lineage>
</organism>
<dbReference type="Proteomes" id="UP000813463">
    <property type="component" value="Chromosome 2"/>
</dbReference>
<feature type="region of interest" description="Disordered" evidence="2">
    <location>
        <begin position="1"/>
        <end position="35"/>
    </location>
</feature>
<dbReference type="InterPro" id="IPR051826">
    <property type="entry name" value="E3_ubiquitin-ligase_domain"/>
</dbReference>
<accession>A0A9R0JXB7</accession>
<evidence type="ECO:0000313" key="4">
    <source>
        <dbReference type="Proteomes" id="UP000813463"/>
    </source>
</evidence>
<dbReference type="GO" id="GO:0008270">
    <property type="term" value="F:zinc ion binding"/>
    <property type="evidence" value="ECO:0007669"/>
    <property type="project" value="UniProtKB-KW"/>
</dbReference>
<evidence type="ECO:0000259" key="3">
    <source>
        <dbReference type="PROSITE" id="PS50089"/>
    </source>
</evidence>
<evidence type="ECO:0000256" key="1">
    <source>
        <dbReference type="PROSITE-ProRule" id="PRU00175"/>
    </source>
</evidence>
<dbReference type="AlphaFoldDB" id="A0A9R0JXB7"/>
<dbReference type="PANTHER" id="PTHR22765">
    <property type="entry name" value="RING FINGER AND PROTEASE ASSOCIATED DOMAIN-CONTAINING"/>
    <property type="match status" value="1"/>
</dbReference>
<feature type="region of interest" description="Disordered" evidence="2">
    <location>
        <begin position="85"/>
        <end position="106"/>
    </location>
</feature>
<dbReference type="GO" id="GO:0061630">
    <property type="term" value="F:ubiquitin protein ligase activity"/>
    <property type="evidence" value="ECO:0000318"/>
    <property type="project" value="GO_Central"/>
</dbReference>
<evidence type="ECO:0000313" key="5">
    <source>
        <dbReference type="RefSeq" id="XP_021850555.2"/>
    </source>
</evidence>
<dbReference type="PROSITE" id="PS50089">
    <property type="entry name" value="ZF_RING_2"/>
    <property type="match status" value="1"/>
</dbReference>
<keyword evidence="4" id="KW-1185">Reference proteome</keyword>
<keyword evidence="1" id="KW-0863">Zinc-finger</keyword>
<feature type="compositionally biased region" description="Polar residues" evidence="2">
    <location>
        <begin position="87"/>
        <end position="98"/>
    </location>
</feature>
<keyword evidence="1" id="KW-0862">Zinc</keyword>
<dbReference type="CDD" id="cd16454">
    <property type="entry name" value="RING-H2_PA-TM-RING"/>
    <property type="match status" value="1"/>
</dbReference>
<dbReference type="Pfam" id="PF13639">
    <property type="entry name" value="zf-RING_2"/>
    <property type="match status" value="1"/>
</dbReference>
<gene>
    <name evidence="5" type="primary">LOC110790107</name>
</gene>
<dbReference type="PANTHER" id="PTHR22765:SF453">
    <property type="entry name" value="E3 UBIQUITIN-PROTEIN LIGASE RLIM"/>
    <property type="match status" value="1"/>
</dbReference>
<name>A0A9R0JXB7_SPIOL</name>
<dbReference type="SUPFAM" id="SSF57850">
    <property type="entry name" value="RING/U-box"/>
    <property type="match status" value="1"/>
</dbReference>
<protein>
    <recommendedName>
        <fullName evidence="3">RING-type domain-containing protein</fullName>
    </recommendedName>
</protein>
<keyword evidence="1" id="KW-0479">Metal-binding</keyword>
<feature type="domain" description="RING-type" evidence="3">
    <location>
        <begin position="144"/>
        <end position="185"/>
    </location>
</feature>
<dbReference type="RefSeq" id="XP_021850555.2">
    <property type="nucleotide sequence ID" value="XM_021994863.2"/>
</dbReference>
<feature type="compositionally biased region" description="Low complexity" evidence="2">
    <location>
        <begin position="19"/>
        <end position="35"/>
    </location>
</feature>
<evidence type="ECO:0000256" key="2">
    <source>
        <dbReference type="SAM" id="MobiDB-lite"/>
    </source>
</evidence>
<dbReference type="KEGG" id="soe:110790107"/>
<reference evidence="4" key="1">
    <citation type="journal article" date="2021" name="Nat. Commun.">
        <title>Genomic analyses provide insights into spinach domestication and the genetic basis of agronomic traits.</title>
        <authorList>
            <person name="Cai X."/>
            <person name="Sun X."/>
            <person name="Xu C."/>
            <person name="Sun H."/>
            <person name="Wang X."/>
            <person name="Ge C."/>
            <person name="Zhang Z."/>
            <person name="Wang Q."/>
            <person name="Fei Z."/>
            <person name="Jiao C."/>
            <person name="Wang Q."/>
        </authorList>
    </citation>
    <scope>NUCLEOTIDE SEQUENCE [LARGE SCALE GENOMIC DNA]</scope>
    <source>
        <strain evidence="4">cv. Varoflay</strain>
    </source>
</reference>
<dbReference type="InterPro" id="IPR013083">
    <property type="entry name" value="Znf_RING/FYVE/PHD"/>
</dbReference>
<sequence length="189" mass="21458">MAGMLPGVEAARRRRVHQSSNTTTSSSSSPSFRRSSFSLFSSNSSASLLGETRSRMAYEEDENWKLGVLAREAKVRLDHKLRAPTLINPTRNNSNSDQLSERSDGGLRREVLGRRKKKSLLVIKKLGWNWNWNWNWKSGEQQECAVCLDEFKLGQNVINLACAHRFHSNCVLPWLNTNAHCPCCRLSIL</sequence>
<dbReference type="GeneID" id="110790107"/>
<dbReference type="Gene3D" id="3.30.40.10">
    <property type="entry name" value="Zinc/RING finger domain, C3HC4 (zinc finger)"/>
    <property type="match status" value="1"/>
</dbReference>
<reference evidence="5" key="2">
    <citation type="submission" date="2025-08" db="UniProtKB">
        <authorList>
            <consortium name="RefSeq"/>
        </authorList>
    </citation>
    <scope>IDENTIFICATION</scope>
    <source>
        <tissue evidence="5">Leaf</tissue>
    </source>
</reference>